<name>A0A1Y2K858_9PROT</name>
<dbReference type="PROSITE" id="PS51724">
    <property type="entry name" value="SPOR"/>
    <property type="match status" value="1"/>
</dbReference>
<dbReference type="GO" id="GO:0042834">
    <property type="term" value="F:peptidoglycan binding"/>
    <property type="evidence" value="ECO:0007669"/>
    <property type="project" value="InterPro"/>
</dbReference>
<feature type="domain" description="SPOR" evidence="2">
    <location>
        <begin position="415"/>
        <end position="495"/>
    </location>
</feature>
<comment type="caution">
    <text evidence="3">The sequence shown here is derived from an EMBL/GenBank/DDBJ whole genome shotgun (WGS) entry which is preliminary data.</text>
</comment>
<feature type="region of interest" description="Disordered" evidence="1">
    <location>
        <begin position="367"/>
        <end position="408"/>
    </location>
</feature>
<dbReference type="Pfam" id="PF05036">
    <property type="entry name" value="SPOR"/>
    <property type="match status" value="1"/>
</dbReference>
<evidence type="ECO:0000256" key="1">
    <source>
        <dbReference type="SAM" id="MobiDB-lite"/>
    </source>
</evidence>
<accession>A0A1Y2K858</accession>
<feature type="compositionally biased region" description="Low complexity" evidence="1">
    <location>
        <begin position="392"/>
        <end position="407"/>
    </location>
</feature>
<dbReference type="SUPFAM" id="SSF110997">
    <property type="entry name" value="Sporulation related repeat"/>
    <property type="match status" value="1"/>
</dbReference>
<evidence type="ECO:0000313" key="4">
    <source>
        <dbReference type="Proteomes" id="UP000194003"/>
    </source>
</evidence>
<dbReference type="EMBL" id="LVJN01000015">
    <property type="protein sequence ID" value="OSM06819.1"/>
    <property type="molecule type" value="Genomic_DNA"/>
</dbReference>
<gene>
    <name evidence="3" type="ORF">MAIT1_00311</name>
</gene>
<evidence type="ECO:0000313" key="3">
    <source>
        <dbReference type="EMBL" id="OSM06819.1"/>
    </source>
</evidence>
<sequence>MPCARRIRRASAGGYPRWYLRARPNYTGSDRVERYAIAPPAAPPSPTPAGRPLRRQNCRQTPAMPLISPPGNRLCRIIADLRGGSNAPRLDRAHYAPQHHSFALLIFRHARLTGGAMEEIEGRAMSRAVKTGGLNPYRALVGVRRRSTPWVKVCAALLAMWLGGCAEPGLAPPSEDAPSPPPPEPMRLMLLPLQAEQPSPEDEQAAEIVRRFVADRSISTMTLTQSQPPDARLDPSALGGARLLATLGAQSALQLRIENVGGIKKATLSLYEPPGLTPVWRQSGRYVAQRDMSIVLRVLLDRLNRQLGDAVWVQLAFPAGSQPMARAQGEEDAVEQGGVGAALGRVEHLNESVNTLPLPAFLNAKLAGSLPPPQSPAPAAKTPQQGVPTTQASESAASSPAHSAEPPVDAAPQNLAQIVRYEAQLGAFASPAGAERMVTALGKLGLKGRIRPREDSRGKVWQVVWCGPYRQAQEAHVVRKFVAAKLKAEGYVRRINEPTLLRLPIQPPFVTPAAAAIKGSAP</sequence>
<dbReference type="STRING" id="1434232.MAIT1_00311"/>
<protein>
    <submittedName>
        <fullName evidence="3">Putative Sporulation domain protein</fullName>
    </submittedName>
</protein>
<dbReference type="InterPro" id="IPR007730">
    <property type="entry name" value="SPOR-like_dom"/>
</dbReference>
<organism evidence="3 4">
    <name type="scientific">Magnetofaba australis IT-1</name>
    <dbReference type="NCBI Taxonomy" id="1434232"/>
    <lineage>
        <taxon>Bacteria</taxon>
        <taxon>Pseudomonadati</taxon>
        <taxon>Pseudomonadota</taxon>
        <taxon>Magnetococcia</taxon>
        <taxon>Magnetococcales</taxon>
        <taxon>Magnetococcaceae</taxon>
        <taxon>Magnetofaba</taxon>
    </lineage>
</organism>
<dbReference type="AlphaFoldDB" id="A0A1Y2K858"/>
<keyword evidence="4" id="KW-1185">Reference proteome</keyword>
<dbReference type="InterPro" id="IPR036680">
    <property type="entry name" value="SPOR-like_sf"/>
</dbReference>
<evidence type="ECO:0000259" key="2">
    <source>
        <dbReference type="PROSITE" id="PS51724"/>
    </source>
</evidence>
<reference evidence="3 4" key="1">
    <citation type="journal article" date="2016" name="BMC Genomics">
        <title>Combined genomic and structural analyses of a cultured magnetotactic bacterium reveals its niche adaptation to a dynamic environment.</title>
        <authorList>
            <person name="Araujo A.C."/>
            <person name="Morillo V."/>
            <person name="Cypriano J."/>
            <person name="Teixeira L.C."/>
            <person name="Leao P."/>
            <person name="Lyra S."/>
            <person name="Almeida L.G."/>
            <person name="Bazylinski D.A."/>
            <person name="Vasconcellos A.T."/>
            <person name="Abreu F."/>
            <person name="Lins U."/>
        </authorList>
    </citation>
    <scope>NUCLEOTIDE SEQUENCE [LARGE SCALE GENOMIC DNA]</scope>
    <source>
        <strain evidence="3 4">IT-1</strain>
    </source>
</reference>
<dbReference type="Gene3D" id="3.30.70.1070">
    <property type="entry name" value="Sporulation related repeat"/>
    <property type="match status" value="1"/>
</dbReference>
<dbReference type="Proteomes" id="UP000194003">
    <property type="component" value="Unassembled WGS sequence"/>
</dbReference>
<proteinExistence type="predicted"/>